<dbReference type="GO" id="GO:0006412">
    <property type="term" value="P:translation"/>
    <property type="evidence" value="ECO:0007669"/>
    <property type="project" value="TreeGrafter"/>
</dbReference>
<gene>
    <name evidence="6" type="ORF">IBLFYP30_01712</name>
</gene>
<dbReference type="PROSITE" id="PS50126">
    <property type="entry name" value="S1"/>
    <property type="match status" value="4"/>
</dbReference>
<dbReference type="Gene3D" id="2.40.50.140">
    <property type="entry name" value="Nucleic acid-binding proteins"/>
    <property type="match status" value="4"/>
</dbReference>
<keyword evidence="2" id="KW-0689">Ribosomal protein</keyword>
<dbReference type="GO" id="GO:0003729">
    <property type="term" value="F:mRNA binding"/>
    <property type="evidence" value="ECO:0007669"/>
    <property type="project" value="UniProtKB-ARBA"/>
</dbReference>
<feature type="domain" description="S1 motif" evidence="5">
    <location>
        <begin position="111"/>
        <end position="177"/>
    </location>
</feature>
<sequence>MTNELSMKELLDQQEQQLDKLQVGEIITSSITKVSHGAVIISLECGFDGVIALDDLNIEEGKEIADVYKVGDEISAVITKVSPKDGTVRLSKVLADQENDLKELEVAHNEHKIVTVKVEKAIQRGLFAKYKTVQLFMPISQIDTKFVNDTKEYVGQELDVYVIEYNANRNRFVASHREVLQERLNAEREERRERVKAERDAERARVRAERDAERARIKEARQSIFDSLEEGQKIHGKVTKIMPYGAFIDIGEGLEGLAHINNLSWKRVESVEDVVAEGQELDVYVLEVNRENNRIALAVKDINNDPWKLIAQEVAVGDVITGKVVRTIERGAFVEIKEGVEAYLPISQLSENRVPTVNSVVNPGDEIEAKILNFQPEEKRMLISIKEVNAEPEEDYTQFMKPEESLGATIGDAVKKSEK</sequence>
<dbReference type="InterPro" id="IPR050437">
    <property type="entry name" value="Ribos_protein_bS1-like"/>
</dbReference>
<accession>A0A6N3C0V5</accession>
<comment type="similarity">
    <text evidence="1">Belongs to the bacterial ribosomal protein bS1 family.</text>
</comment>
<proteinExistence type="inferred from homology"/>
<dbReference type="GO" id="GO:0022627">
    <property type="term" value="C:cytosolic small ribosomal subunit"/>
    <property type="evidence" value="ECO:0007669"/>
    <property type="project" value="TreeGrafter"/>
</dbReference>
<keyword evidence="3" id="KW-0687">Ribonucleoprotein</keyword>
<dbReference type="InterPro" id="IPR003029">
    <property type="entry name" value="S1_domain"/>
</dbReference>
<protein>
    <recommendedName>
        <fullName evidence="5">S1 motif domain-containing protein</fullName>
    </recommendedName>
</protein>
<dbReference type="RefSeq" id="WP_421800649.1">
    <property type="nucleotide sequence ID" value="NZ_CACRUE010000026.1"/>
</dbReference>
<dbReference type="FunFam" id="2.40.50.140:FF:000051">
    <property type="entry name" value="RNA-binding transcriptional accessory protein"/>
    <property type="match status" value="1"/>
</dbReference>
<dbReference type="PANTHER" id="PTHR10724">
    <property type="entry name" value="30S RIBOSOMAL PROTEIN S1"/>
    <property type="match status" value="1"/>
</dbReference>
<evidence type="ECO:0000256" key="2">
    <source>
        <dbReference type="ARBA" id="ARBA00022980"/>
    </source>
</evidence>
<keyword evidence="4" id="KW-0175">Coiled coil</keyword>
<dbReference type="AlphaFoldDB" id="A0A6N3C0V5"/>
<dbReference type="PANTHER" id="PTHR10724:SF7">
    <property type="entry name" value="SMALL RIBOSOMAL SUBUNIT PROTEIN BS1C"/>
    <property type="match status" value="1"/>
</dbReference>
<evidence type="ECO:0000256" key="4">
    <source>
        <dbReference type="SAM" id="Coils"/>
    </source>
</evidence>
<evidence type="ECO:0000313" key="6">
    <source>
        <dbReference type="EMBL" id="VYU09014.1"/>
    </source>
</evidence>
<organism evidence="6">
    <name type="scientific">Intestinibacter bartlettii</name>
    <dbReference type="NCBI Taxonomy" id="261299"/>
    <lineage>
        <taxon>Bacteria</taxon>
        <taxon>Bacillati</taxon>
        <taxon>Bacillota</taxon>
        <taxon>Clostridia</taxon>
        <taxon>Peptostreptococcales</taxon>
        <taxon>Peptostreptococcaceae</taxon>
        <taxon>Intestinibacter</taxon>
    </lineage>
</organism>
<evidence type="ECO:0000259" key="5">
    <source>
        <dbReference type="PROSITE" id="PS50126"/>
    </source>
</evidence>
<feature type="coiled-coil region" evidence="4">
    <location>
        <begin position="181"/>
        <end position="223"/>
    </location>
</feature>
<feature type="domain" description="S1 motif" evidence="5">
    <location>
        <begin position="317"/>
        <end position="386"/>
    </location>
</feature>
<dbReference type="GO" id="GO:0003735">
    <property type="term" value="F:structural constituent of ribosome"/>
    <property type="evidence" value="ECO:0007669"/>
    <property type="project" value="TreeGrafter"/>
</dbReference>
<evidence type="ECO:0000256" key="1">
    <source>
        <dbReference type="ARBA" id="ARBA00006767"/>
    </source>
</evidence>
<dbReference type="CDD" id="cd04465">
    <property type="entry name" value="S1_RPS1_repeat_ec2_hs2"/>
    <property type="match status" value="1"/>
</dbReference>
<feature type="domain" description="S1 motif" evidence="5">
    <location>
        <begin position="231"/>
        <end position="300"/>
    </location>
</feature>
<dbReference type="SUPFAM" id="SSF50249">
    <property type="entry name" value="Nucleic acid-binding proteins"/>
    <property type="match status" value="4"/>
</dbReference>
<dbReference type="Pfam" id="PF00575">
    <property type="entry name" value="S1"/>
    <property type="match status" value="4"/>
</dbReference>
<reference evidence="6" key="1">
    <citation type="submission" date="2019-11" db="EMBL/GenBank/DDBJ databases">
        <authorList>
            <person name="Feng L."/>
        </authorList>
    </citation>
    <scope>NUCLEOTIDE SEQUENCE</scope>
    <source>
        <strain evidence="6">IbartlettiiLFYP30</strain>
    </source>
</reference>
<dbReference type="InterPro" id="IPR012340">
    <property type="entry name" value="NA-bd_OB-fold"/>
</dbReference>
<feature type="coiled-coil region" evidence="4">
    <location>
        <begin position="87"/>
        <end position="114"/>
    </location>
</feature>
<name>A0A6N3C0V5_9FIRM</name>
<dbReference type="SMART" id="SM00316">
    <property type="entry name" value="S1"/>
    <property type="match status" value="4"/>
</dbReference>
<dbReference type="EMBL" id="CACRUE010000026">
    <property type="protein sequence ID" value="VYU09014.1"/>
    <property type="molecule type" value="Genomic_DNA"/>
</dbReference>
<evidence type="ECO:0000256" key="3">
    <source>
        <dbReference type="ARBA" id="ARBA00023274"/>
    </source>
</evidence>
<feature type="domain" description="S1 motif" evidence="5">
    <location>
        <begin position="24"/>
        <end position="93"/>
    </location>
</feature>